<protein>
    <submittedName>
        <fullName evidence="1">Uncharacterized protein</fullName>
    </submittedName>
</protein>
<evidence type="ECO:0000313" key="1">
    <source>
        <dbReference type="EMBL" id="BBX58329.1"/>
    </source>
</evidence>
<sequence>MALVGVGGVVYTQRRADARQDRIAAANREFERQARTLDRQRELGAEFVSAVWLLASESRDIVDDGADY</sequence>
<dbReference type="EMBL" id="AP022572">
    <property type="protein sequence ID" value="BBX58329.1"/>
    <property type="molecule type" value="Genomic_DNA"/>
</dbReference>
<name>A0A7I7LG51_9MYCO</name>
<dbReference type="KEGG" id="msho:MSHO_36740"/>
<dbReference type="AlphaFoldDB" id="A0A7I7LG51"/>
<evidence type="ECO:0000313" key="2">
    <source>
        <dbReference type="Proteomes" id="UP000467164"/>
    </source>
</evidence>
<organism evidence="1 2">
    <name type="scientific">Mycobacterium shottsii</name>
    <dbReference type="NCBI Taxonomy" id="133549"/>
    <lineage>
        <taxon>Bacteria</taxon>
        <taxon>Bacillati</taxon>
        <taxon>Actinomycetota</taxon>
        <taxon>Actinomycetes</taxon>
        <taxon>Mycobacteriales</taxon>
        <taxon>Mycobacteriaceae</taxon>
        <taxon>Mycobacterium</taxon>
        <taxon>Mycobacterium ulcerans group</taxon>
    </lineage>
</organism>
<reference evidence="1 2" key="1">
    <citation type="journal article" date="2019" name="Emerg. Microbes Infect.">
        <title>Comprehensive subspecies identification of 175 nontuberculous mycobacteria species based on 7547 genomic profiles.</title>
        <authorList>
            <person name="Matsumoto Y."/>
            <person name="Kinjo T."/>
            <person name="Motooka D."/>
            <person name="Nabeya D."/>
            <person name="Jung N."/>
            <person name="Uechi K."/>
            <person name="Horii T."/>
            <person name="Iida T."/>
            <person name="Fujita J."/>
            <person name="Nakamura S."/>
        </authorList>
    </citation>
    <scope>NUCLEOTIDE SEQUENCE [LARGE SCALE GENOMIC DNA]</scope>
    <source>
        <strain evidence="1 2">JCM 12657</strain>
    </source>
</reference>
<keyword evidence="2" id="KW-1185">Reference proteome</keyword>
<proteinExistence type="predicted"/>
<dbReference type="Proteomes" id="UP000467164">
    <property type="component" value="Chromosome"/>
</dbReference>
<gene>
    <name evidence="1" type="ORF">MSHO_36740</name>
</gene>
<accession>A0A7I7LG51</accession>